<sequence>MVRETKFYDLLDVSPNASESEVKKAYHKKALRLHPDKGGDPEVFKEVTHAYQILSDPEKRSIYDSRGEAGLSESGGMGGMDPQDLFSQLFGGGGGFGGSGFFGGGGGSRGGPRKTKDLVHRVHVTLEDLYKGKTTKLALTRNVICSKCKGKGGKDGAMKTCNGCSGRGVKVTLRQMGPMIQQIQSGCDECSGSGETIAAKDRCSQCKGKKVLPEKKFLEVHIDKGMKGGQTIQFRGESDQSPGAETGDVVIVIEEKPHDRFKRQENDLLIELEIDLLKALAGGEFAIKHLDDRALLVKIEPGEVVKHGDLKVIHGQGMPSHRHHEPGDMYVKMNVVFPETIALEDIPHLEKALPPRQPVQTFPPNITFEEVSLQQSDARSYRDDAMDEDNDSEPRVQCANQ</sequence>
<dbReference type="CDD" id="cd06257">
    <property type="entry name" value="DnaJ"/>
    <property type="match status" value="1"/>
</dbReference>
<dbReference type="GO" id="GO:0008270">
    <property type="term" value="F:zinc ion binding"/>
    <property type="evidence" value="ECO:0007669"/>
    <property type="project" value="UniProtKB-KW"/>
</dbReference>
<keyword evidence="4 5" id="KW-0862">Zinc</keyword>
<dbReference type="HAMAP" id="MF_01152">
    <property type="entry name" value="DnaJ"/>
    <property type="match status" value="1"/>
</dbReference>
<dbReference type="SUPFAM" id="SSF46565">
    <property type="entry name" value="Chaperone J-domain"/>
    <property type="match status" value="1"/>
</dbReference>
<dbReference type="PROSITE" id="PS51188">
    <property type="entry name" value="ZF_CR"/>
    <property type="match status" value="1"/>
</dbReference>
<keyword evidence="2" id="KW-0677">Repeat</keyword>
<dbReference type="SUPFAM" id="SSF57938">
    <property type="entry name" value="DnaJ/Hsp40 cysteine-rich domain"/>
    <property type="match status" value="1"/>
</dbReference>
<dbReference type="OrthoDB" id="550424at2759"/>
<dbReference type="Pfam" id="PF01556">
    <property type="entry name" value="DnaJ_C"/>
    <property type="match status" value="1"/>
</dbReference>
<evidence type="ECO:0000313" key="9">
    <source>
        <dbReference type="EMBL" id="KAE9389740.1"/>
    </source>
</evidence>
<feature type="domain" description="J" evidence="7">
    <location>
        <begin position="6"/>
        <end position="67"/>
    </location>
</feature>
<feature type="region of interest" description="Disordered" evidence="6">
    <location>
        <begin position="373"/>
        <end position="401"/>
    </location>
</feature>
<dbReference type="GO" id="GO:0030544">
    <property type="term" value="F:Hsp70 protein binding"/>
    <property type="evidence" value="ECO:0007669"/>
    <property type="project" value="InterPro"/>
</dbReference>
<dbReference type="FunFam" id="2.60.260.20:FF:000003">
    <property type="entry name" value="DnaJ subfamily A member 2"/>
    <property type="match status" value="1"/>
</dbReference>
<organism evidence="9 10">
    <name type="scientific">Gymnopus androsaceus JB14</name>
    <dbReference type="NCBI Taxonomy" id="1447944"/>
    <lineage>
        <taxon>Eukaryota</taxon>
        <taxon>Fungi</taxon>
        <taxon>Dikarya</taxon>
        <taxon>Basidiomycota</taxon>
        <taxon>Agaricomycotina</taxon>
        <taxon>Agaricomycetes</taxon>
        <taxon>Agaricomycetidae</taxon>
        <taxon>Agaricales</taxon>
        <taxon>Marasmiineae</taxon>
        <taxon>Omphalotaceae</taxon>
        <taxon>Gymnopus</taxon>
    </lineage>
</organism>
<keyword evidence="3 5" id="KW-0863">Zinc-finger</keyword>
<dbReference type="Gene3D" id="2.10.230.10">
    <property type="entry name" value="Heat shock protein DnaJ, cysteine-rich domain"/>
    <property type="match status" value="1"/>
</dbReference>
<dbReference type="PROSITE" id="PS00636">
    <property type="entry name" value="DNAJ_1"/>
    <property type="match status" value="1"/>
</dbReference>
<dbReference type="InterPro" id="IPR012724">
    <property type="entry name" value="DnaJ"/>
</dbReference>
<evidence type="ECO:0000259" key="7">
    <source>
        <dbReference type="PROSITE" id="PS50076"/>
    </source>
</evidence>
<dbReference type="InterPro" id="IPR002939">
    <property type="entry name" value="DnaJ_C"/>
</dbReference>
<feature type="zinc finger region" description="CR-type" evidence="5">
    <location>
        <begin position="132"/>
        <end position="215"/>
    </location>
</feature>
<dbReference type="FunFam" id="1.10.287.110:FF:000041">
    <property type="entry name" value="Chaperone protein DNAj, putative"/>
    <property type="match status" value="1"/>
</dbReference>
<dbReference type="PROSITE" id="PS50076">
    <property type="entry name" value="DNAJ_2"/>
    <property type="match status" value="1"/>
</dbReference>
<dbReference type="GO" id="GO:0006457">
    <property type="term" value="P:protein folding"/>
    <property type="evidence" value="ECO:0007669"/>
    <property type="project" value="InterPro"/>
</dbReference>
<dbReference type="InterPro" id="IPR044713">
    <property type="entry name" value="DNJA1/2-like"/>
</dbReference>
<evidence type="ECO:0000256" key="2">
    <source>
        <dbReference type="ARBA" id="ARBA00022737"/>
    </source>
</evidence>
<dbReference type="GO" id="GO:0051082">
    <property type="term" value="F:unfolded protein binding"/>
    <property type="evidence" value="ECO:0007669"/>
    <property type="project" value="InterPro"/>
</dbReference>
<evidence type="ECO:0000256" key="1">
    <source>
        <dbReference type="ARBA" id="ARBA00022723"/>
    </source>
</evidence>
<dbReference type="FunFam" id="2.10.230.10:FF:000001">
    <property type="entry name" value="DnaJ subfamily A member 2"/>
    <property type="match status" value="1"/>
</dbReference>
<dbReference type="Proteomes" id="UP000799118">
    <property type="component" value="Unassembled WGS sequence"/>
</dbReference>
<evidence type="ECO:0000313" key="10">
    <source>
        <dbReference type="Proteomes" id="UP000799118"/>
    </source>
</evidence>
<dbReference type="Gene3D" id="2.60.260.20">
    <property type="entry name" value="Urease metallochaperone UreE, N-terminal domain"/>
    <property type="match status" value="2"/>
</dbReference>
<keyword evidence="1 5" id="KW-0479">Metal-binding</keyword>
<dbReference type="EMBL" id="ML769684">
    <property type="protein sequence ID" value="KAE9389740.1"/>
    <property type="molecule type" value="Genomic_DNA"/>
</dbReference>
<dbReference type="InterPro" id="IPR001623">
    <property type="entry name" value="DnaJ_domain"/>
</dbReference>
<dbReference type="Pfam" id="PF00226">
    <property type="entry name" value="DnaJ"/>
    <property type="match status" value="1"/>
</dbReference>
<protein>
    <submittedName>
        <fullName evidence="9">DnaJ-domain-containing protein</fullName>
    </submittedName>
</protein>
<dbReference type="PRINTS" id="PR00625">
    <property type="entry name" value="JDOMAIN"/>
</dbReference>
<evidence type="ECO:0000256" key="6">
    <source>
        <dbReference type="SAM" id="MobiDB-lite"/>
    </source>
</evidence>
<accession>A0A6A4GWM4</accession>
<name>A0A6A4GWM4_9AGAR</name>
<feature type="domain" description="CR-type" evidence="8">
    <location>
        <begin position="132"/>
        <end position="215"/>
    </location>
</feature>
<dbReference type="Gene3D" id="1.10.287.110">
    <property type="entry name" value="DnaJ domain"/>
    <property type="match status" value="1"/>
</dbReference>
<dbReference type="GO" id="GO:0005524">
    <property type="term" value="F:ATP binding"/>
    <property type="evidence" value="ECO:0007669"/>
    <property type="project" value="InterPro"/>
</dbReference>
<dbReference type="InterPro" id="IPR036410">
    <property type="entry name" value="HSP_DnaJ_Cys-rich_dom_sf"/>
</dbReference>
<dbReference type="GO" id="GO:0009408">
    <property type="term" value="P:response to heat"/>
    <property type="evidence" value="ECO:0007669"/>
    <property type="project" value="InterPro"/>
</dbReference>
<dbReference type="InterPro" id="IPR008971">
    <property type="entry name" value="HSP40/DnaJ_pept-bd"/>
</dbReference>
<evidence type="ECO:0000259" key="8">
    <source>
        <dbReference type="PROSITE" id="PS51188"/>
    </source>
</evidence>
<reference evidence="9" key="1">
    <citation type="journal article" date="2019" name="Environ. Microbiol.">
        <title>Fungal ecological strategies reflected in gene transcription - a case study of two litter decomposers.</title>
        <authorList>
            <person name="Barbi F."/>
            <person name="Kohler A."/>
            <person name="Barry K."/>
            <person name="Baskaran P."/>
            <person name="Daum C."/>
            <person name="Fauchery L."/>
            <person name="Ihrmark K."/>
            <person name="Kuo A."/>
            <person name="LaButti K."/>
            <person name="Lipzen A."/>
            <person name="Morin E."/>
            <person name="Grigoriev I.V."/>
            <person name="Henrissat B."/>
            <person name="Lindahl B."/>
            <person name="Martin F."/>
        </authorList>
    </citation>
    <scope>NUCLEOTIDE SEQUENCE</scope>
    <source>
        <strain evidence="9">JB14</strain>
    </source>
</reference>
<gene>
    <name evidence="9" type="ORF">BT96DRAFT_390151</name>
</gene>
<evidence type="ECO:0000256" key="5">
    <source>
        <dbReference type="PROSITE-ProRule" id="PRU00546"/>
    </source>
</evidence>
<dbReference type="CDD" id="cd10747">
    <property type="entry name" value="DnaJ_C"/>
    <property type="match status" value="1"/>
</dbReference>
<dbReference type="AlphaFoldDB" id="A0A6A4GWM4"/>
<dbReference type="InterPro" id="IPR001305">
    <property type="entry name" value="HSP_DnaJ_Cys-rich_dom"/>
</dbReference>
<dbReference type="CDD" id="cd10719">
    <property type="entry name" value="DnaJ_zf"/>
    <property type="match status" value="1"/>
</dbReference>
<proteinExistence type="inferred from homology"/>
<dbReference type="SMART" id="SM00271">
    <property type="entry name" value="DnaJ"/>
    <property type="match status" value="1"/>
</dbReference>
<dbReference type="InterPro" id="IPR036869">
    <property type="entry name" value="J_dom_sf"/>
</dbReference>
<dbReference type="Pfam" id="PF00684">
    <property type="entry name" value="DnaJ_CXXCXGXG"/>
    <property type="match status" value="1"/>
</dbReference>
<dbReference type="PANTHER" id="PTHR43888">
    <property type="entry name" value="DNAJ-LIKE-2, ISOFORM A-RELATED"/>
    <property type="match status" value="1"/>
</dbReference>
<dbReference type="SUPFAM" id="SSF49493">
    <property type="entry name" value="HSP40/DnaJ peptide-binding domain"/>
    <property type="match status" value="2"/>
</dbReference>
<dbReference type="InterPro" id="IPR018253">
    <property type="entry name" value="DnaJ_domain_CS"/>
</dbReference>
<evidence type="ECO:0000256" key="4">
    <source>
        <dbReference type="ARBA" id="ARBA00022833"/>
    </source>
</evidence>
<evidence type="ECO:0000256" key="3">
    <source>
        <dbReference type="ARBA" id="ARBA00022771"/>
    </source>
</evidence>
<keyword evidence="10" id="KW-1185">Reference proteome</keyword>